<evidence type="ECO:0000313" key="1">
    <source>
        <dbReference type="EMBL" id="ORY51364.1"/>
    </source>
</evidence>
<gene>
    <name evidence="1" type="ORF">BCR33DRAFT_453323</name>
</gene>
<evidence type="ECO:0000313" key="2">
    <source>
        <dbReference type="Proteomes" id="UP000193642"/>
    </source>
</evidence>
<accession>A0A1Y2CX00</accession>
<reference evidence="1 2" key="1">
    <citation type="submission" date="2016-07" db="EMBL/GenBank/DDBJ databases">
        <title>Pervasive Adenine N6-methylation of Active Genes in Fungi.</title>
        <authorList>
            <consortium name="DOE Joint Genome Institute"/>
            <person name="Mondo S.J."/>
            <person name="Dannebaum R.O."/>
            <person name="Kuo R.C."/>
            <person name="Labutti K."/>
            <person name="Haridas S."/>
            <person name="Kuo A."/>
            <person name="Salamov A."/>
            <person name="Ahrendt S.R."/>
            <person name="Lipzen A."/>
            <person name="Sullivan W."/>
            <person name="Andreopoulos W.B."/>
            <person name="Clum A."/>
            <person name="Lindquist E."/>
            <person name="Daum C."/>
            <person name="Ramamoorthy G.K."/>
            <person name="Gryganskyi A."/>
            <person name="Culley D."/>
            <person name="Magnuson J.K."/>
            <person name="James T.Y."/>
            <person name="O'Malley M.A."/>
            <person name="Stajich J.E."/>
            <person name="Spatafora J.W."/>
            <person name="Visel A."/>
            <person name="Grigoriev I.V."/>
        </authorList>
    </citation>
    <scope>NUCLEOTIDE SEQUENCE [LARGE SCALE GENOMIC DNA]</scope>
    <source>
        <strain evidence="1 2">JEL800</strain>
    </source>
</reference>
<organism evidence="1 2">
    <name type="scientific">Rhizoclosmatium globosum</name>
    <dbReference type="NCBI Taxonomy" id="329046"/>
    <lineage>
        <taxon>Eukaryota</taxon>
        <taxon>Fungi</taxon>
        <taxon>Fungi incertae sedis</taxon>
        <taxon>Chytridiomycota</taxon>
        <taxon>Chytridiomycota incertae sedis</taxon>
        <taxon>Chytridiomycetes</taxon>
        <taxon>Chytridiales</taxon>
        <taxon>Chytriomycetaceae</taxon>
        <taxon>Rhizoclosmatium</taxon>
    </lineage>
</organism>
<dbReference type="EMBL" id="MCGO01000005">
    <property type="protein sequence ID" value="ORY51364.1"/>
    <property type="molecule type" value="Genomic_DNA"/>
</dbReference>
<name>A0A1Y2CX00_9FUNG</name>
<dbReference type="OrthoDB" id="2152987at2759"/>
<comment type="caution">
    <text evidence="1">The sequence shown here is derived from an EMBL/GenBank/DDBJ whole genome shotgun (WGS) entry which is preliminary data.</text>
</comment>
<dbReference type="AlphaFoldDB" id="A0A1Y2CX00"/>
<proteinExistence type="predicted"/>
<dbReference type="Proteomes" id="UP000193642">
    <property type="component" value="Unassembled WGS sequence"/>
</dbReference>
<sequence length="99" mass="11069">MHSSATPEHSLSNVNASDVEIRALTLQLEELSRQHQADLEICEVHERKVPILREDSVLLDEDVMELTRRLDKAQRLLIQVGRALPTNSISGSSHSPHLG</sequence>
<protein>
    <submittedName>
        <fullName evidence="1">Uncharacterized protein</fullName>
    </submittedName>
</protein>
<keyword evidence="2" id="KW-1185">Reference proteome</keyword>